<dbReference type="EMBL" id="BAABFO010000012">
    <property type="protein sequence ID" value="GAA4334461.1"/>
    <property type="molecule type" value="Genomic_DNA"/>
</dbReference>
<dbReference type="CDD" id="cd00198">
    <property type="entry name" value="vWFA"/>
    <property type="match status" value="1"/>
</dbReference>
<evidence type="ECO:0000313" key="4">
    <source>
        <dbReference type="Proteomes" id="UP001501671"/>
    </source>
</evidence>
<dbReference type="InterPro" id="IPR008912">
    <property type="entry name" value="Uncharacterised_CoxE"/>
</dbReference>
<evidence type="ECO:0000313" key="3">
    <source>
        <dbReference type="EMBL" id="GAA4334461.1"/>
    </source>
</evidence>
<dbReference type="PANTHER" id="PTHR39338:SF6">
    <property type="entry name" value="BLL5662 PROTEIN"/>
    <property type="match status" value="1"/>
</dbReference>
<dbReference type="SMART" id="SM00327">
    <property type="entry name" value="VWA"/>
    <property type="match status" value="1"/>
</dbReference>
<dbReference type="Proteomes" id="UP001501671">
    <property type="component" value="Unassembled WGS sequence"/>
</dbReference>
<evidence type="ECO:0000256" key="1">
    <source>
        <dbReference type="SAM" id="MobiDB-lite"/>
    </source>
</evidence>
<evidence type="ECO:0000259" key="2">
    <source>
        <dbReference type="SMART" id="SM00327"/>
    </source>
</evidence>
<feature type="compositionally biased region" description="Low complexity" evidence="1">
    <location>
        <begin position="106"/>
        <end position="121"/>
    </location>
</feature>
<organism evidence="3 4">
    <name type="scientific">Pigmentiphaga soli</name>
    <dbReference type="NCBI Taxonomy" id="1007095"/>
    <lineage>
        <taxon>Bacteria</taxon>
        <taxon>Pseudomonadati</taxon>
        <taxon>Pseudomonadota</taxon>
        <taxon>Betaproteobacteria</taxon>
        <taxon>Burkholderiales</taxon>
        <taxon>Alcaligenaceae</taxon>
        <taxon>Pigmentiphaga</taxon>
    </lineage>
</organism>
<dbReference type="PANTHER" id="PTHR39338">
    <property type="entry name" value="BLL5662 PROTEIN-RELATED"/>
    <property type="match status" value="1"/>
</dbReference>
<protein>
    <recommendedName>
        <fullName evidence="2">VWFA domain-containing protein</fullName>
    </recommendedName>
</protein>
<accession>A0ABP8H501</accession>
<dbReference type="SUPFAM" id="SSF53300">
    <property type="entry name" value="vWA-like"/>
    <property type="match status" value="1"/>
</dbReference>
<keyword evidence="4" id="KW-1185">Reference proteome</keyword>
<gene>
    <name evidence="3" type="ORF">GCM10023144_26720</name>
</gene>
<name>A0ABP8H501_9BURK</name>
<dbReference type="Pfam" id="PF05762">
    <property type="entry name" value="VWA_CoxE"/>
    <property type="match status" value="1"/>
</dbReference>
<feature type="domain" description="VWFA" evidence="2">
    <location>
        <begin position="215"/>
        <end position="372"/>
    </location>
</feature>
<sequence>MAADPRLPLAEFAGYLREHGYAVGYAEVALMARAAAALPPGQWPRAGALWRAIAAGDHRQWAQYPALHQAFWFPQAMRGATRSAGMTRRGRTLPELVEQLRGSGGDAPPRADAPLAGAAAGEGERRDAGVPRAQGGASRTEALERRDFSRWQAADLDRFDAIVRAFERRLRLRLLRRREPSTRTAAIHLRRSMRAALATGGELIRLHHVRPQRRRPRIALLVDVSRSMEVHARFFLQVARVFVDLLGARAFVFHTRLAEVTWLMAQRAERAVEKVDAMAVGFGGGTRIASCLRQAVDAHLRRSLGRGDLFIVFSDGYDTDDPDELAAALAGVRARGARVYWLHPTTQPAASAALARAAPLVDRFMAVHDLHSLARLPELLPG</sequence>
<feature type="region of interest" description="Disordered" evidence="1">
    <location>
        <begin position="100"/>
        <end position="141"/>
    </location>
</feature>
<comment type="caution">
    <text evidence="3">The sequence shown here is derived from an EMBL/GenBank/DDBJ whole genome shotgun (WGS) entry which is preliminary data.</text>
</comment>
<proteinExistence type="predicted"/>
<reference evidence="4" key="1">
    <citation type="journal article" date="2019" name="Int. J. Syst. Evol. Microbiol.">
        <title>The Global Catalogue of Microorganisms (GCM) 10K type strain sequencing project: providing services to taxonomists for standard genome sequencing and annotation.</title>
        <authorList>
            <consortium name="The Broad Institute Genomics Platform"/>
            <consortium name="The Broad Institute Genome Sequencing Center for Infectious Disease"/>
            <person name="Wu L."/>
            <person name="Ma J."/>
        </authorList>
    </citation>
    <scope>NUCLEOTIDE SEQUENCE [LARGE SCALE GENOMIC DNA]</scope>
    <source>
        <strain evidence="4">JCM 17666</strain>
    </source>
</reference>
<dbReference type="InterPro" id="IPR002035">
    <property type="entry name" value="VWF_A"/>
</dbReference>
<dbReference type="RefSeq" id="WP_345250248.1">
    <property type="nucleotide sequence ID" value="NZ_BAABFO010000012.1"/>
</dbReference>
<dbReference type="InterPro" id="IPR036465">
    <property type="entry name" value="vWFA_dom_sf"/>
</dbReference>
<dbReference type="Gene3D" id="3.40.50.410">
    <property type="entry name" value="von Willebrand factor, type A domain"/>
    <property type="match status" value="1"/>
</dbReference>